<feature type="coiled-coil region" evidence="1">
    <location>
        <begin position="107"/>
        <end position="168"/>
    </location>
</feature>
<dbReference type="Proteomes" id="UP000642180">
    <property type="component" value="Unassembled WGS sequence"/>
</dbReference>
<evidence type="ECO:0000313" key="2">
    <source>
        <dbReference type="EMBL" id="GGI18485.1"/>
    </source>
</evidence>
<gene>
    <name evidence="2" type="ORF">GCM10008066_14250</name>
</gene>
<comment type="caution">
    <text evidence="2">The sequence shown here is derived from an EMBL/GenBank/DDBJ whole genome shotgun (WGS) entry which is preliminary data.</text>
</comment>
<dbReference type="EMBL" id="BMDI01000001">
    <property type="protein sequence ID" value="GGI18485.1"/>
    <property type="molecule type" value="Genomic_DNA"/>
</dbReference>
<organism evidence="2 3">
    <name type="scientific">Oxalicibacterium faecigallinarum</name>
    <dbReference type="NCBI Taxonomy" id="573741"/>
    <lineage>
        <taxon>Bacteria</taxon>
        <taxon>Pseudomonadati</taxon>
        <taxon>Pseudomonadota</taxon>
        <taxon>Betaproteobacteria</taxon>
        <taxon>Burkholderiales</taxon>
        <taxon>Oxalobacteraceae</taxon>
        <taxon>Oxalicibacterium</taxon>
    </lineage>
</organism>
<evidence type="ECO:0000256" key="1">
    <source>
        <dbReference type="SAM" id="Coils"/>
    </source>
</evidence>
<keyword evidence="3" id="KW-1185">Reference proteome</keyword>
<reference evidence="3" key="1">
    <citation type="journal article" date="2019" name="Int. J. Syst. Evol. Microbiol.">
        <title>The Global Catalogue of Microorganisms (GCM) 10K type strain sequencing project: providing services to taxonomists for standard genome sequencing and annotation.</title>
        <authorList>
            <consortium name="The Broad Institute Genomics Platform"/>
            <consortium name="The Broad Institute Genome Sequencing Center for Infectious Disease"/>
            <person name="Wu L."/>
            <person name="Ma J."/>
        </authorList>
    </citation>
    <scope>NUCLEOTIDE SEQUENCE [LARGE SCALE GENOMIC DNA]</scope>
    <source>
        <strain evidence="3">CCM 2767</strain>
    </source>
</reference>
<name>A0A8J3F114_9BURK</name>
<dbReference type="AlphaFoldDB" id="A0A8J3F114"/>
<accession>A0A8J3F114</accession>
<sequence length="173" mass="19038">MIVDDHHGFKFPEVKDMKHILFFLTLMAVAPVVMAQGVIYECASGHAAQGKNAGSAPVCRKITSSEGGTGDTRAANKPVTLISASVSPESFPKIDSATQKARDSDRRQILLDETMAEQRKLQDLRREFNNGQPARRVDENAAAYQQRVTLLKGELSRSEQNIAALSRELTKLK</sequence>
<proteinExistence type="predicted"/>
<evidence type="ECO:0008006" key="4">
    <source>
        <dbReference type="Google" id="ProtNLM"/>
    </source>
</evidence>
<keyword evidence="1" id="KW-0175">Coiled coil</keyword>
<evidence type="ECO:0000313" key="3">
    <source>
        <dbReference type="Proteomes" id="UP000642180"/>
    </source>
</evidence>
<protein>
    <recommendedName>
        <fullName evidence="4">DUF4124 domain-containing protein</fullName>
    </recommendedName>
</protein>